<evidence type="ECO:0000313" key="4">
    <source>
        <dbReference type="Proteomes" id="UP000000383"/>
    </source>
</evidence>
<dbReference type="AlphaFoldDB" id="D7DMR7"/>
<name>D7DMR7_METV0</name>
<feature type="chain" id="PRO_5003094749" description="Ice-binding protein C-terminal domain-containing protein" evidence="1">
    <location>
        <begin position="46"/>
        <end position="283"/>
    </location>
</feature>
<dbReference type="OrthoDB" id="8538324at2"/>
<dbReference type="Proteomes" id="UP000000383">
    <property type="component" value="Chromosome"/>
</dbReference>
<dbReference type="InterPro" id="IPR013424">
    <property type="entry name" value="Ice-binding_C"/>
</dbReference>
<evidence type="ECO:0000313" key="3">
    <source>
        <dbReference type="EMBL" id="ADI30844.1"/>
    </source>
</evidence>
<dbReference type="Pfam" id="PF07589">
    <property type="entry name" value="PEP-CTERM"/>
    <property type="match status" value="1"/>
</dbReference>
<organism evidence="3 4">
    <name type="scientific">Methylotenera versatilis (strain 301)</name>
    <dbReference type="NCBI Taxonomy" id="666681"/>
    <lineage>
        <taxon>Bacteria</taxon>
        <taxon>Pseudomonadati</taxon>
        <taxon>Pseudomonadota</taxon>
        <taxon>Betaproteobacteria</taxon>
        <taxon>Nitrosomonadales</taxon>
        <taxon>Methylophilaceae</taxon>
        <taxon>Methylotenera</taxon>
    </lineage>
</organism>
<dbReference type="NCBIfam" id="TIGR02595">
    <property type="entry name" value="PEP_CTERM"/>
    <property type="match status" value="1"/>
</dbReference>
<evidence type="ECO:0000256" key="1">
    <source>
        <dbReference type="SAM" id="SignalP"/>
    </source>
</evidence>
<proteinExistence type="predicted"/>
<reference evidence="4" key="1">
    <citation type="submission" date="2010-05" db="EMBL/GenBank/DDBJ databases">
        <title>Complete sequence of Methylotenera sp. 301.</title>
        <authorList>
            <person name="Lucas S."/>
            <person name="Copeland A."/>
            <person name="Lapidus A."/>
            <person name="Cheng J.-F."/>
            <person name="Bruce D."/>
            <person name="Goodwin L."/>
            <person name="Pitluck S."/>
            <person name="Clum A."/>
            <person name="Land M."/>
            <person name="Hauser L."/>
            <person name="Kyrpides N."/>
            <person name="Ivanova N."/>
            <person name="Chistoservova L."/>
            <person name="Kalyuzhnaya M."/>
            <person name="Woyke T."/>
        </authorList>
    </citation>
    <scope>NUCLEOTIDE SEQUENCE [LARGE SCALE GENOMIC DNA]</scope>
    <source>
        <strain evidence="4">301</strain>
    </source>
</reference>
<accession>D7DMR7</accession>
<gene>
    <name evidence="3" type="ordered locus">M301_2483</name>
</gene>
<sequence precursor="true">MGYINNSEYHRISTIQFNNEKKKMKKLAQGAAFILVLLSSHQTFASETQWIDGVQVEGEYLPAYAYSDTLYAYSYTIKPMDLHLISCAEETAEVCASYSGDKSPSFTINLLFSSKFGPNESPTGTGIDVNEIAQAHPYETMLPIPSIPLTLIGDGQILEDGSFAIAYDGRYGLRSVDAPFLADENGDIDSWNFSWGRLTQGTSTNVLDSIRDYKYFGILEGSSTDLSTWVVTPITRYQLQFNVFVPYQTSPVPEPESYAMFLSGLGLMGFVARRRQLGQKQKS</sequence>
<dbReference type="HOGENOM" id="CLU_982853_0_0_4"/>
<protein>
    <recommendedName>
        <fullName evidence="2">Ice-binding protein C-terminal domain-containing protein</fullName>
    </recommendedName>
</protein>
<feature type="domain" description="Ice-binding protein C-terminal" evidence="2">
    <location>
        <begin position="251"/>
        <end position="275"/>
    </location>
</feature>
<dbReference type="KEGG" id="meh:M301_2483"/>
<evidence type="ECO:0000259" key="2">
    <source>
        <dbReference type="Pfam" id="PF07589"/>
    </source>
</evidence>
<dbReference type="EMBL" id="CP002056">
    <property type="protein sequence ID" value="ADI30844.1"/>
    <property type="molecule type" value="Genomic_DNA"/>
</dbReference>
<feature type="signal peptide" evidence="1">
    <location>
        <begin position="1"/>
        <end position="45"/>
    </location>
</feature>
<reference evidence="3 4" key="2">
    <citation type="journal article" date="2011" name="J. Bacteriol.">
        <title>Genomes of three methylotrophs from a single niche uncover genetic and metabolic divergence of Methylophilaceae.</title>
        <authorList>
            <person name="Lapidus A."/>
            <person name="Clum A."/>
            <person name="Labutti K."/>
            <person name="Kaluzhnaya M.G."/>
            <person name="Lim S."/>
            <person name="Beck D.A."/>
            <person name="Glavina Del Rio T."/>
            <person name="Nolan M."/>
            <person name="Mavromatis K."/>
            <person name="Huntemann M."/>
            <person name="Lucas S."/>
            <person name="Lidstrom M.E."/>
            <person name="Ivanova N."/>
            <person name="Chistoserdova L."/>
        </authorList>
    </citation>
    <scope>NUCLEOTIDE SEQUENCE [LARGE SCALE GENOMIC DNA]</scope>
    <source>
        <strain evidence="3 4">301</strain>
    </source>
</reference>
<keyword evidence="1" id="KW-0732">Signal</keyword>
<keyword evidence="4" id="KW-1185">Reference proteome</keyword>